<dbReference type="OrthoDB" id="3222at2759"/>
<feature type="transmembrane region" description="Helical" evidence="7">
    <location>
        <begin position="228"/>
        <end position="248"/>
    </location>
</feature>
<evidence type="ECO:0000313" key="8">
    <source>
        <dbReference type="EMBL" id="CAD5118049.1"/>
    </source>
</evidence>
<keyword evidence="6" id="KW-0813">Transport</keyword>
<name>A0A7I8VP30_9ANNE</name>
<dbReference type="GO" id="GO:0005886">
    <property type="term" value="C:plasma membrane"/>
    <property type="evidence" value="ECO:0007669"/>
    <property type="project" value="TreeGrafter"/>
</dbReference>
<feature type="transmembrane region" description="Helical" evidence="7">
    <location>
        <begin position="110"/>
        <end position="134"/>
    </location>
</feature>
<evidence type="ECO:0000256" key="2">
    <source>
        <dbReference type="ARBA" id="ARBA00006175"/>
    </source>
</evidence>
<dbReference type="Pfam" id="PF00230">
    <property type="entry name" value="MIP"/>
    <property type="match status" value="1"/>
</dbReference>
<dbReference type="AlphaFoldDB" id="A0A7I8VP30"/>
<keyword evidence="9" id="KW-1185">Reference proteome</keyword>
<gene>
    <name evidence="8" type="ORF">DGYR_LOCUS6488</name>
</gene>
<keyword evidence="4 7" id="KW-1133">Transmembrane helix</keyword>
<comment type="similarity">
    <text evidence="2 6">Belongs to the MIP/aquaporin (TC 1.A.8) family.</text>
</comment>
<sequence>MQNNHLSESDDSERDRRRGYLSRMDTEVRSIEFWRAVISECIATFFYTFFVCFSTLWTKEEDRDDCSVLYISLAAGLCMMMLLQCFGHVSGGHFNPAVTLPMVCTGKITILRGICYIISQCGGAIAGAAALYGITPADRRGQLGMNGLAEGIGRAQGFGLELMLTFITVFTLFATVAPERKMAGSPALAIGLSVTAAHLVGVRMTGCAINPARCLGPAFIMNKWNLQWLYWAAAMAGGLISGLLYEYIFDPYKKPCNNAKSRTNIKMDQLDTSSAICNGSRRRKEYTRVGTGCSTNDDLIPETWCRSLVRETSSATQLTRATSIVSGKMNMPTSEIR</sequence>
<comment type="caution">
    <text evidence="8">The sequence shown here is derived from an EMBL/GenBank/DDBJ whole genome shotgun (WGS) entry which is preliminary data.</text>
</comment>
<comment type="subcellular location">
    <subcellularLocation>
        <location evidence="1">Membrane</location>
        <topology evidence="1">Multi-pass membrane protein</topology>
    </subcellularLocation>
</comment>
<feature type="transmembrane region" description="Helical" evidence="7">
    <location>
        <begin position="155"/>
        <end position="177"/>
    </location>
</feature>
<dbReference type="InterPro" id="IPR034294">
    <property type="entry name" value="Aquaporin_transptr"/>
</dbReference>
<evidence type="ECO:0000256" key="4">
    <source>
        <dbReference type="ARBA" id="ARBA00022989"/>
    </source>
</evidence>
<dbReference type="EMBL" id="CAJFCJ010000007">
    <property type="protein sequence ID" value="CAD5118049.1"/>
    <property type="molecule type" value="Genomic_DNA"/>
</dbReference>
<feature type="transmembrane region" description="Helical" evidence="7">
    <location>
        <begin position="68"/>
        <end position="90"/>
    </location>
</feature>
<dbReference type="SUPFAM" id="SSF81338">
    <property type="entry name" value="Aquaporin-like"/>
    <property type="match status" value="1"/>
</dbReference>
<feature type="transmembrane region" description="Helical" evidence="7">
    <location>
        <begin position="33"/>
        <end position="56"/>
    </location>
</feature>
<protein>
    <submittedName>
        <fullName evidence="8">DgyrCDS6790</fullName>
    </submittedName>
</protein>
<dbReference type="InterPro" id="IPR023271">
    <property type="entry name" value="Aquaporin-like"/>
</dbReference>
<evidence type="ECO:0000256" key="6">
    <source>
        <dbReference type="RuleBase" id="RU000477"/>
    </source>
</evidence>
<dbReference type="GO" id="GO:0015250">
    <property type="term" value="F:water channel activity"/>
    <property type="evidence" value="ECO:0007669"/>
    <property type="project" value="TreeGrafter"/>
</dbReference>
<evidence type="ECO:0000313" key="9">
    <source>
        <dbReference type="Proteomes" id="UP000549394"/>
    </source>
</evidence>
<accession>A0A7I8VP30</accession>
<evidence type="ECO:0000256" key="7">
    <source>
        <dbReference type="SAM" id="Phobius"/>
    </source>
</evidence>
<evidence type="ECO:0000256" key="5">
    <source>
        <dbReference type="ARBA" id="ARBA00023136"/>
    </source>
</evidence>
<dbReference type="Proteomes" id="UP000549394">
    <property type="component" value="Unassembled WGS sequence"/>
</dbReference>
<dbReference type="Gene3D" id="1.20.1080.10">
    <property type="entry name" value="Glycerol uptake facilitator protein"/>
    <property type="match status" value="1"/>
</dbReference>
<dbReference type="PANTHER" id="PTHR19139">
    <property type="entry name" value="AQUAPORIN TRANSPORTER"/>
    <property type="match status" value="1"/>
</dbReference>
<dbReference type="PRINTS" id="PR00783">
    <property type="entry name" value="MINTRINSICP"/>
</dbReference>
<dbReference type="CDD" id="cd00333">
    <property type="entry name" value="MIP"/>
    <property type="match status" value="1"/>
</dbReference>
<keyword evidence="3 6" id="KW-0812">Transmembrane</keyword>
<dbReference type="InterPro" id="IPR000425">
    <property type="entry name" value="MIP"/>
</dbReference>
<dbReference type="PANTHER" id="PTHR19139:SF199">
    <property type="entry name" value="MIP17260P"/>
    <property type="match status" value="1"/>
</dbReference>
<proteinExistence type="inferred from homology"/>
<keyword evidence="5 7" id="KW-0472">Membrane</keyword>
<reference evidence="8 9" key="1">
    <citation type="submission" date="2020-08" db="EMBL/GenBank/DDBJ databases">
        <authorList>
            <person name="Hejnol A."/>
        </authorList>
    </citation>
    <scope>NUCLEOTIDE SEQUENCE [LARGE SCALE GENOMIC DNA]</scope>
</reference>
<organism evidence="8 9">
    <name type="scientific">Dimorphilus gyrociliatus</name>
    <dbReference type="NCBI Taxonomy" id="2664684"/>
    <lineage>
        <taxon>Eukaryota</taxon>
        <taxon>Metazoa</taxon>
        <taxon>Spiralia</taxon>
        <taxon>Lophotrochozoa</taxon>
        <taxon>Annelida</taxon>
        <taxon>Polychaeta</taxon>
        <taxon>Polychaeta incertae sedis</taxon>
        <taxon>Dinophilidae</taxon>
        <taxon>Dimorphilus</taxon>
    </lineage>
</organism>
<evidence type="ECO:0000256" key="3">
    <source>
        <dbReference type="ARBA" id="ARBA00022692"/>
    </source>
</evidence>
<evidence type="ECO:0000256" key="1">
    <source>
        <dbReference type="ARBA" id="ARBA00004141"/>
    </source>
</evidence>